<protein>
    <submittedName>
        <fullName evidence="2">Uncharacterized protein</fullName>
    </submittedName>
</protein>
<evidence type="ECO:0000313" key="3">
    <source>
        <dbReference type="Proteomes" id="UP001329430"/>
    </source>
</evidence>
<dbReference type="Proteomes" id="UP001329430">
    <property type="component" value="Chromosome 10"/>
</dbReference>
<dbReference type="InterPro" id="IPR052797">
    <property type="entry name" value="RegFact_GeneExpr_CellDeath"/>
</dbReference>
<gene>
    <name evidence="2" type="ORF">RI129_013070</name>
</gene>
<organism evidence="2 3">
    <name type="scientific">Pyrocoelia pectoralis</name>
    <dbReference type="NCBI Taxonomy" id="417401"/>
    <lineage>
        <taxon>Eukaryota</taxon>
        <taxon>Metazoa</taxon>
        <taxon>Ecdysozoa</taxon>
        <taxon>Arthropoda</taxon>
        <taxon>Hexapoda</taxon>
        <taxon>Insecta</taxon>
        <taxon>Pterygota</taxon>
        <taxon>Neoptera</taxon>
        <taxon>Endopterygota</taxon>
        <taxon>Coleoptera</taxon>
        <taxon>Polyphaga</taxon>
        <taxon>Elateriformia</taxon>
        <taxon>Elateroidea</taxon>
        <taxon>Lampyridae</taxon>
        <taxon>Lampyrinae</taxon>
        <taxon>Pyrocoelia</taxon>
    </lineage>
</organism>
<feature type="compositionally biased region" description="Polar residues" evidence="1">
    <location>
        <begin position="164"/>
        <end position="174"/>
    </location>
</feature>
<comment type="caution">
    <text evidence="2">The sequence shown here is derived from an EMBL/GenBank/DDBJ whole genome shotgun (WGS) entry which is preliminary data.</text>
</comment>
<feature type="compositionally biased region" description="Low complexity" evidence="1">
    <location>
        <begin position="178"/>
        <end position="193"/>
    </location>
</feature>
<sequence length="193" mass="21850">MNEQPCFTAWKQDVETRSKCCWVKQSGTKSNKDYYICNRSGNSRVISDKIRKRSLKSQGSSKINATACTSNISLKSQDDGSFKGLYFKTHYGHEVNLQHVRLSKNVKNTIAAQLLQGNGYKCLKLGVPSTEILDRIRETVDHDFERIHLIIKQDLVNGVRSIRPGTSPSDTSPRTYRPQDISPPDISPPRYFA</sequence>
<keyword evidence="3" id="KW-1185">Reference proteome</keyword>
<evidence type="ECO:0000313" key="2">
    <source>
        <dbReference type="EMBL" id="KAK5638775.1"/>
    </source>
</evidence>
<dbReference type="PANTHER" id="PTHR33936:SF24">
    <property type="entry name" value="C2H2-TYPE DOMAIN-CONTAINING PROTEIN"/>
    <property type="match status" value="1"/>
</dbReference>
<name>A0AAN7UVH4_9COLE</name>
<evidence type="ECO:0000256" key="1">
    <source>
        <dbReference type="SAM" id="MobiDB-lite"/>
    </source>
</evidence>
<reference evidence="2 3" key="1">
    <citation type="journal article" date="2024" name="Insects">
        <title>An Improved Chromosome-Level Genome Assembly of the Firefly Pyrocoelia pectoralis.</title>
        <authorList>
            <person name="Fu X."/>
            <person name="Meyer-Rochow V.B."/>
            <person name="Ballantyne L."/>
            <person name="Zhu X."/>
        </authorList>
    </citation>
    <scope>NUCLEOTIDE SEQUENCE [LARGE SCALE GENOMIC DNA]</scope>
    <source>
        <strain evidence="2">XCY_ONT2</strain>
    </source>
</reference>
<feature type="region of interest" description="Disordered" evidence="1">
    <location>
        <begin position="160"/>
        <end position="193"/>
    </location>
</feature>
<accession>A0AAN7UVH4</accession>
<dbReference type="AlphaFoldDB" id="A0AAN7UVH4"/>
<dbReference type="PANTHER" id="PTHR33936">
    <property type="entry name" value="PROTEIN CBG17840"/>
    <property type="match status" value="1"/>
</dbReference>
<dbReference type="EMBL" id="JAVRBK010000010">
    <property type="protein sequence ID" value="KAK5638775.1"/>
    <property type="molecule type" value="Genomic_DNA"/>
</dbReference>
<proteinExistence type="predicted"/>